<sequence>MSNYSFWTDIIAFLGIILLRYFLVAGGAYCLFYLIFNRSLNNRTPSLDSPSHQVIQSDIKLSILSAVVFAIAAALILSAYGEGMTRLYNESQPHQIWYFGISYIAVLILQDTYFYFTHRLFHHPTLFPWFHQGHHKSRYPTPWTSFAFDPTEAIAQSLFLVGIVFVIPLHLITLIAVLMTMTVWAVVNHLGLDRLPISFPHHWLGKWFIGPAHHSLHHLKYRVHYGLYFTFWDNYLGTQDPTYENQFSKATIDDIPKA</sequence>
<keyword evidence="3 5" id="KW-1133">Transmembrane helix</keyword>
<comment type="subcellular location">
    <subcellularLocation>
        <location evidence="1">Membrane</location>
    </subcellularLocation>
</comment>
<evidence type="ECO:0000259" key="6">
    <source>
        <dbReference type="Pfam" id="PF04116"/>
    </source>
</evidence>
<dbReference type="KEGG" id="wna:KA717_12865"/>
<evidence type="ECO:0000256" key="3">
    <source>
        <dbReference type="ARBA" id="ARBA00022989"/>
    </source>
</evidence>
<evidence type="ECO:0000256" key="2">
    <source>
        <dbReference type="ARBA" id="ARBA00022692"/>
    </source>
</evidence>
<dbReference type="InterPro" id="IPR006694">
    <property type="entry name" value="Fatty_acid_hydroxylase"/>
</dbReference>
<dbReference type="GO" id="GO:0005506">
    <property type="term" value="F:iron ion binding"/>
    <property type="evidence" value="ECO:0007669"/>
    <property type="project" value="InterPro"/>
</dbReference>
<dbReference type="InterPro" id="IPR050307">
    <property type="entry name" value="Sterol_Desaturase_Related"/>
</dbReference>
<organism evidence="7">
    <name type="scientific">Woronichinia naegeliana WA131</name>
    <dbReference type="NCBI Taxonomy" id="2824559"/>
    <lineage>
        <taxon>Bacteria</taxon>
        <taxon>Bacillati</taxon>
        <taxon>Cyanobacteriota</taxon>
        <taxon>Cyanophyceae</taxon>
        <taxon>Synechococcales</taxon>
        <taxon>Coelosphaeriaceae</taxon>
        <taxon>Woronichinia</taxon>
    </lineage>
</organism>
<proteinExistence type="predicted"/>
<evidence type="ECO:0000313" key="7">
    <source>
        <dbReference type="EMBL" id="UXE63432.1"/>
    </source>
</evidence>
<keyword evidence="2 5" id="KW-0812">Transmembrane</keyword>
<keyword evidence="4 5" id="KW-0472">Membrane</keyword>
<evidence type="ECO:0000256" key="4">
    <source>
        <dbReference type="ARBA" id="ARBA00023136"/>
    </source>
</evidence>
<feature type="transmembrane region" description="Helical" evidence="5">
    <location>
        <begin position="96"/>
        <end position="116"/>
    </location>
</feature>
<evidence type="ECO:0000256" key="5">
    <source>
        <dbReference type="SAM" id="Phobius"/>
    </source>
</evidence>
<dbReference type="AlphaFoldDB" id="A0A977PY71"/>
<dbReference type="EMBL" id="CP073041">
    <property type="protein sequence ID" value="UXE63432.1"/>
    <property type="molecule type" value="Genomic_DNA"/>
</dbReference>
<feature type="domain" description="Fatty acid hydroxylase" evidence="6">
    <location>
        <begin position="104"/>
        <end position="238"/>
    </location>
</feature>
<protein>
    <submittedName>
        <fullName evidence="7">Sterol desaturase family protein</fullName>
    </submittedName>
</protein>
<dbReference type="GO" id="GO:0008610">
    <property type="term" value="P:lipid biosynthetic process"/>
    <property type="evidence" value="ECO:0007669"/>
    <property type="project" value="InterPro"/>
</dbReference>
<feature type="transmembrane region" description="Helical" evidence="5">
    <location>
        <begin position="158"/>
        <end position="187"/>
    </location>
</feature>
<feature type="transmembrane region" description="Helical" evidence="5">
    <location>
        <begin position="61"/>
        <end position="81"/>
    </location>
</feature>
<gene>
    <name evidence="7" type="ORF">KA717_12865</name>
</gene>
<dbReference type="Pfam" id="PF04116">
    <property type="entry name" value="FA_hydroxylase"/>
    <property type="match status" value="1"/>
</dbReference>
<feature type="transmembrane region" description="Helical" evidence="5">
    <location>
        <begin position="12"/>
        <end position="36"/>
    </location>
</feature>
<accession>A0A977PY71</accession>
<dbReference type="PANTHER" id="PTHR11863">
    <property type="entry name" value="STEROL DESATURASE"/>
    <property type="match status" value="1"/>
</dbReference>
<dbReference type="GO" id="GO:0016491">
    <property type="term" value="F:oxidoreductase activity"/>
    <property type="evidence" value="ECO:0007669"/>
    <property type="project" value="InterPro"/>
</dbReference>
<reference evidence="7" key="1">
    <citation type="submission" date="2021-04" db="EMBL/GenBank/DDBJ databases">
        <title>Genome sequence of Woronichinia naegeliana from Washington state freshwater lake bloom.</title>
        <authorList>
            <person name="Dreher T.W."/>
        </authorList>
    </citation>
    <scope>NUCLEOTIDE SEQUENCE</scope>
    <source>
        <strain evidence="7">WA131</strain>
    </source>
</reference>
<dbReference type="Proteomes" id="UP001065613">
    <property type="component" value="Chromosome"/>
</dbReference>
<name>A0A977PY71_9CYAN</name>
<evidence type="ECO:0000256" key="1">
    <source>
        <dbReference type="ARBA" id="ARBA00004370"/>
    </source>
</evidence>
<dbReference type="GO" id="GO:0016020">
    <property type="term" value="C:membrane"/>
    <property type="evidence" value="ECO:0007669"/>
    <property type="project" value="UniProtKB-SubCell"/>
</dbReference>